<accession>A0A645B398</accession>
<protein>
    <submittedName>
        <fullName evidence="1">Uncharacterized protein</fullName>
    </submittedName>
</protein>
<reference evidence="1" key="1">
    <citation type="submission" date="2019-08" db="EMBL/GenBank/DDBJ databases">
        <authorList>
            <person name="Kucharzyk K."/>
            <person name="Murdoch R.W."/>
            <person name="Higgins S."/>
            <person name="Loffler F."/>
        </authorList>
    </citation>
    <scope>NUCLEOTIDE SEQUENCE</scope>
</reference>
<dbReference type="EMBL" id="VSSQ01017351">
    <property type="protein sequence ID" value="MPM59556.1"/>
    <property type="molecule type" value="Genomic_DNA"/>
</dbReference>
<sequence length="80" mass="8687">MKIKPARQIRGDFPPQLRHAGVGGVTGKALFQRINARVPDVPGGDKVRLAHAQGDGVLHFLQNIKKSADTGWLRLKNPLG</sequence>
<organism evidence="1">
    <name type="scientific">bioreactor metagenome</name>
    <dbReference type="NCBI Taxonomy" id="1076179"/>
    <lineage>
        <taxon>unclassified sequences</taxon>
        <taxon>metagenomes</taxon>
        <taxon>ecological metagenomes</taxon>
    </lineage>
</organism>
<proteinExistence type="predicted"/>
<name>A0A645B398_9ZZZZ</name>
<comment type="caution">
    <text evidence="1">The sequence shown here is derived from an EMBL/GenBank/DDBJ whole genome shotgun (WGS) entry which is preliminary data.</text>
</comment>
<gene>
    <name evidence="1" type="ORF">SDC9_106400</name>
</gene>
<evidence type="ECO:0000313" key="1">
    <source>
        <dbReference type="EMBL" id="MPM59556.1"/>
    </source>
</evidence>
<dbReference type="AlphaFoldDB" id="A0A645B398"/>